<keyword evidence="3" id="KW-1185">Reference proteome</keyword>
<evidence type="ECO:0000259" key="1">
    <source>
        <dbReference type="Pfam" id="PF04510"/>
    </source>
</evidence>
<feature type="domain" description="DUF577" evidence="1">
    <location>
        <begin position="105"/>
        <end position="272"/>
    </location>
</feature>
<dbReference type="InterPro" id="IPR007598">
    <property type="entry name" value="DUF577"/>
</dbReference>
<dbReference type="SUPFAM" id="SSF48371">
    <property type="entry name" value="ARM repeat"/>
    <property type="match status" value="1"/>
</dbReference>
<dbReference type="InterPro" id="IPR016024">
    <property type="entry name" value="ARM-type_fold"/>
</dbReference>
<name>A0ABD1C6A4_CARAN</name>
<feature type="domain" description="DUF577" evidence="1">
    <location>
        <begin position="377"/>
        <end position="550"/>
    </location>
</feature>
<organism evidence="2 3">
    <name type="scientific">Cardamine amara subsp. amara</name>
    <dbReference type="NCBI Taxonomy" id="228776"/>
    <lineage>
        <taxon>Eukaryota</taxon>
        <taxon>Viridiplantae</taxon>
        <taxon>Streptophyta</taxon>
        <taxon>Embryophyta</taxon>
        <taxon>Tracheophyta</taxon>
        <taxon>Spermatophyta</taxon>
        <taxon>Magnoliopsida</taxon>
        <taxon>eudicotyledons</taxon>
        <taxon>Gunneridae</taxon>
        <taxon>Pentapetalae</taxon>
        <taxon>rosids</taxon>
        <taxon>malvids</taxon>
        <taxon>Brassicales</taxon>
        <taxon>Brassicaceae</taxon>
        <taxon>Cardamineae</taxon>
        <taxon>Cardamine</taxon>
    </lineage>
</organism>
<accession>A0ABD1C6A4</accession>
<gene>
    <name evidence="2" type="ORF">V5N11_002790</name>
</gene>
<evidence type="ECO:0000313" key="3">
    <source>
        <dbReference type="Proteomes" id="UP001558713"/>
    </source>
</evidence>
<reference evidence="2 3" key="1">
    <citation type="submission" date="2024-04" db="EMBL/GenBank/DDBJ databases">
        <title>Genome assembly C_amara_ONT_v2.</title>
        <authorList>
            <person name="Yant L."/>
            <person name="Moore C."/>
            <person name="Slenker M."/>
        </authorList>
    </citation>
    <scope>NUCLEOTIDE SEQUENCE [LARGE SCALE GENOMIC DNA]</scope>
    <source>
        <tissue evidence="2">Leaf</tissue>
    </source>
</reference>
<evidence type="ECO:0000313" key="2">
    <source>
        <dbReference type="EMBL" id="KAL1225011.1"/>
    </source>
</evidence>
<protein>
    <recommendedName>
        <fullName evidence="1">DUF577 domain-containing protein</fullName>
    </recommendedName>
</protein>
<comment type="caution">
    <text evidence="2">The sequence shown here is derived from an EMBL/GenBank/DDBJ whole genome shotgun (WGS) entry which is preliminary data.</text>
</comment>
<dbReference type="Proteomes" id="UP001558713">
    <property type="component" value="Unassembled WGS sequence"/>
</dbReference>
<dbReference type="PANTHER" id="PTHR31861:SF16">
    <property type="entry name" value="DUF577 DOMAIN-CONTAINING PROTEIN-RELATED"/>
    <property type="match status" value="1"/>
</dbReference>
<dbReference type="Pfam" id="PF04510">
    <property type="entry name" value="DUF577"/>
    <property type="match status" value="2"/>
</dbReference>
<dbReference type="EMBL" id="JBANAX010000042">
    <property type="protein sequence ID" value="KAL1225011.1"/>
    <property type="molecule type" value="Genomic_DNA"/>
</dbReference>
<dbReference type="PANTHER" id="PTHR31861">
    <property type="entry name" value="OS10G0507500 PROTEIN"/>
    <property type="match status" value="1"/>
</dbReference>
<proteinExistence type="predicted"/>
<dbReference type="AlphaFoldDB" id="A0ABD1C6A4"/>
<sequence length="602" mass="70364">MAESSDSGESAMAEKAREIIVSRSHEELATLVNQLFMSKETKEYETARALYDFCVSDFPNCLTLKLLEVYQCSSNGVIRFQSIYLLSETLNEFRNRNFSLSRVALHEIKSLLISCLKRQETQVSDIKILRRIVSFVAYNVVTLYNDKWEELSECIFLLAEQETVKAFHIFIDLPPVYKDFIFRFMVICLEKTKQIGVEDWSLALKTVVKLGIQCFNIKMKLDVIKKIMGNQLFTILNSAHEIVMMGKEQFLVRGLEDFKRFLLRDMSLYKYTKIQCDFVSESMIKIGEIGGIEIKEIVKKIVTLVTKPSKNDFRNDIAEYDCDWYDHLMNLSSLQVLEIFVSTQLEDRSRELAIRRLNFLLSDHTNKKVKIYISEFRKLQPLLISCLKEEGISESMFKVLGELVNHVAREIFVNQDEKWDGLVDYIASQSKTEFQKAVYIFQCLTMALHDDDFVIPVMENLLPEIRVRLNPPRELFVDYSSWFLAFTGAFCASIHLVETPSQVKSVEEIADKMIDSVRELVERRMEVGLVRRAFRDVENIVKKQIKWYDRSEYKFIKSLLWRLYAIKGMKWESKIVLWRINVIVEREVDAMAKELPENLPEA</sequence>